<feature type="non-terminal residue" evidence="1">
    <location>
        <position position="1"/>
    </location>
</feature>
<keyword evidence="2" id="KW-1185">Reference proteome</keyword>
<dbReference type="RefSeq" id="WP_278220629.1">
    <property type="nucleotide sequence ID" value="NZ_JAKZMO010000006.1"/>
</dbReference>
<evidence type="ECO:0000313" key="1">
    <source>
        <dbReference type="EMBL" id="MDG5482793.1"/>
    </source>
</evidence>
<reference evidence="1" key="1">
    <citation type="journal article" date="2023" name="Environ. Microbiol.">
        <title>The 2-methylpropene degradation pathway in Mycobacteriaceae family strains.</title>
        <authorList>
            <person name="Helbich S."/>
            <person name="Barrantes I."/>
            <person name="Dos Anjos Borges L.G."/>
            <person name="Pieper D.H."/>
            <person name="Vainshtein Y."/>
            <person name="Sohn K."/>
            <person name="Engesser K.H."/>
        </authorList>
    </citation>
    <scope>NUCLEOTIDE SEQUENCE</scope>
    <source>
        <strain evidence="1">IBE100</strain>
    </source>
</reference>
<proteinExistence type="predicted"/>
<accession>A0ABT6GMY9</accession>
<dbReference type="Proteomes" id="UP001154266">
    <property type="component" value="Unassembled WGS sequence"/>
</dbReference>
<protein>
    <submittedName>
        <fullName evidence="1">Type IV toxin-antitoxin system AbiEi family antitoxin</fullName>
    </submittedName>
</protein>
<evidence type="ECO:0000313" key="2">
    <source>
        <dbReference type="Proteomes" id="UP001154266"/>
    </source>
</evidence>
<sequence length="251" mass="27877">LAKNAERTVFTNATAAWLWTGRTAIITGRAAAALHGAKWVEASTPIDVIAKHTRRRSGVVVHEERITDDEITLIGELPVTTPARTALDIARHLPRNLAVVHLDALARATGVTSADALALLDRYRGARGIRAAQVALSLMDGGAESPRETWLRLVLIDDGLPPPRTQIRVSDGVRHTFIDMGYEEPMVGLDYEGRHHSDDRNQYVHDIGRAELIEQQNWIDIRVVAEHSQRFILHRLRAALSRRSWAPPKSA</sequence>
<name>A0ABT6GMY9_MYCGU</name>
<dbReference type="EMBL" id="JAKZMO010000006">
    <property type="protein sequence ID" value="MDG5482793.1"/>
    <property type="molecule type" value="Genomic_DNA"/>
</dbReference>
<organism evidence="1 2">
    <name type="scientific">Mycolicibacterium gadium</name>
    <name type="common">Mycobacterium gadium</name>
    <dbReference type="NCBI Taxonomy" id="1794"/>
    <lineage>
        <taxon>Bacteria</taxon>
        <taxon>Bacillati</taxon>
        <taxon>Actinomycetota</taxon>
        <taxon>Actinomycetes</taxon>
        <taxon>Mycobacteriales</taxon>
        <taxon>Mycobacteriaceae</taxon>
        <taxon>Mycolicibacterium</taxon>
    </lineage>
</organism>
<gene>
    <name evidence="1" type="ORF">MNO81_08280</name>
</gene>
<comment type="caution">
    <text evidence="1">The sequence shown here is derived from an EMBL/GenBank/DDBJ whole genome shotgun (WGS) entry which is preliminary data.</text>
</comment>